<dbReference type="VEuPathDB" id="CryptoDB:Vbra_1331"/>
<evidence type="ECO:0000256" key="7">
    <source>
        <dbReference type="ARBA" id="ARBA00022927"/>
    </source>
</evidence>
<dbReference type="SUPFAM" id="SSF54648">
    <property type="entry name" value="DLC"/>
    <property type="match status" value="1"/>
</dbReference>
<reference evidence="11 12" key="1">
    <citation type="submission" date="2014-11" db="EMBL/GenBank/DDBJ databases">
        <authorList>
            <person name="Zhu J."/>
            <person name="Qi W."/>
            <person name="Song R."/>
        </authorList>
    </citation>
    <scope>NUCLEOTIDE SEQUENCE [LARGE SCALE GENOMIC DNA]</scope>
</reference>
<dbReference type="InterPro" id="IPR037177">
    <property type="entry name" value="DLC_sf"/>
</dbReference>
<dbReference type="EMBL" id="CDMY01000407">
    <property type="protein sequence ID" value="CEM10982.1"/>
    <property type="molecule type" value="Genomic_DNA"/>
</dbReference>
<dbReference type="PANTHER" id="PTHR11886">
    <property type="entry name" value="DYNEIN LIGHT CHAIN"/>
    <property type="match status" value="1"/>
</dbReference>
<gene>
    <name evidence="11" type="ORF">Vbra_1331</name>
</gene>
<dbReference type="FunFam" id="3.30.740.10:FF:000005">
    <property type="entry name" value="Dynein light chain"/>
    <property type="match status" value="1"/>
</dbReference>
<dbReference type="InParanoid" id="A0A0G4FDJ6"/>
<dbReference type="Pfam" id="PF01221">
    <property type="entry name" value="Dynein_light"/>
    <property type="match status" value="1"/>
</dbReference>
<dbReference type="GO" id="GO:0005874">
    <property type="term" value="C:microtubule"/>
    <property type="evidence" value="ECO:0007669"/>
    <property type="project" value="UniProtKB-KW"/>
</dbReference>
<sequence>MSAAAPPKDPEVPLAVTKEVHMHAEEIDFAIAAAKKSFQSLIRNDIRLWQEVAEAIKKEFDAHYKGTWHVIVGQHFGAFVTHETHHMICFKMGGVNFLIFRHG</sequence>
<keyword evidence="3" id="KW-0813">Transport</keyword>
<keyword evidence="5 10" id="KW-0493">Microtubule</keyword>
<dbReference type="GO" id="GO:0007017">
    <property type="term" value="P:microtubule-based process"/>
    <property type="evidence" value="ECO:0007669"/>
    <property type="project" value="InterPro"/>
</dbReference>
<organism evidence="11 12">
    <name type="scientific">Vitrella brassicaformis (strain CCMP3155)</name>
    <dbReference type="NCBI Taxonomy" id="1169540"/>
    <lineage>
        <taxon>Eukaryota</taxon>
        <taxon>Sar</taxon>
        <taxon>Alveolata</taxon>
        <taxon>Colpodellida</taxon>
        <taxon>Vitrellaceae</taxon>
        <taxon>Vitrella</taxon>
    </lineage>
</organism>
<keyword evidence="7" id="KW-0653">Protein transport</keyword>
<evidence type="ECO:0000256" key="5">
    <source>
        <dbReference type="ARBA" id="ARBA00022701"/>
    </source>
</evidence>
<accession>A0A0G4FDJ6</accession>
<evidence type="ECO:0000256" key="10">
    <source>
        <dbReference type="RuleBase" id="RU365010"/>
    </source>
</evidence>
<dbReference type="SMART" id="SM01375">
    <property type="entry name" value="Dynein_light"/>
    <property type="match status" value="1"/>
</dbReference>
<dbReference type="InterPro" id="IPR001372">
    <property type="entry name" value="Dynein_light_chain_typ-1/2"/>
</dbReference>
<keyword evidence="6" id="KW-0509">mRNA transport</keyword>
<keyword evidence="9" id="KW-0539">Nucleus</keyword>
<evidence type="ECO:0000256" key="1">
    <source>
        <dbReference type="ARBA" id="ARBA00004123"/>
    </source>
</evidence>
<dbReference type="STRING" id="1169540.A0A0G4FDJ6"/>
<keyword evidence="10" id="KW-0243">Dynein</keyword>
<keyword evidence="8 10" id="KW-0206">Cytoskeleton</keyword>
<evidence type="ECO:0000256" key="2">
    <source>
        <dbReference type="ARBA" id="ARBA00004245"/>
    </source>
</evidence>
<evidence type="ECO:0000313" key="12">
    <source>
        <dbReference type="Proteomes" id="UP000041254"/>
    </source>
</evidence>
<dbReference type="Proteomes" id="UP000041254">
    <property type="component" value="Unassembled WGS sequence"/>
</dbReference>
<evidence type="ECO:0000256" key="9">
    <source>
        <dbReference type="ARBA" id="ARBA00023242"/>
    </source>
</evidence>
<evidence type="ECO:0000313" key="11">
    <source>
        <dbReference type="EMBL" id="CEM10982.1"/>
    </source>
</evidence>
<dbReference type="GO" id="GO:0051028">
    <property type="term" value="P:mRNA transport"/>
    <property type="evidence" value="ECO:0007669"/>
    <property type="project" value="UniProtKB-KW"/>
</dbReference>
<evidence type="ECO:0000256" key="4">
    <source>
        <dbReference type="ARBA" id="ARBA00022490"/>
    </source>
</evidence>
<dbReference type="PANTHER" id="PTHR11886:SF35">
    <property type="entry name" value="DYNEIN LIGHT CHAIN"/>
    <property type="match status" value="1"/>
</dbReference>
<dbReference type="GO" id="GO:0005634">
    <property type="term" value="C:nucleus"/>
    <property type="evidence" value="ECO:0007669"/>
    <property type="project" value="UniProtKB-SubCell"/>
</dbReference>
<dbReference type="GO" id="GO:0045505">
    <property type="term" value="F:dynein intermediate chain binding"/>
    <property type="evidence" value="ECO:0007669"/>
    <property type="project" value="TreeGrafter"/>
</dbReference>
<dbReference type="OrthoDB" id="10033309at2759"/>
<evidence type="ECO:0000256" key="3">
    <source>
        <dbReference type="ARBA" id="ARBA00022448"/>
    </source>
</evidence>
<keyword evidence="4 10" id="KW-0963">Cytoplasm</keyword>
<dbReference type="AlphaFoldDB" id="A0A0G4FDJ6"/>
<evidence type="ECO:0000256" key="6">
    <source>
        <dbReference type="ARBA" id="ARBA00022816"/>
    </source>
</evidence>
<evidence type="ECO:0000256" key="8">
    <source>
        <dbReference type="ARBA" id="ARBA00023212"/>
    </source>
</evidence>
<comment type="similarity">
    <text evidence="10">Belongs to the dynein light chain family.</text>
</comment>
<proteinExistence type="inferred from homology"/>
<name>A0A0G4FDJ6_VITBC</name>
<keyword evidence="10" id="KW-0505">Motor protein</keyword>
<dbReference type="GO" id="GO:0005868">
    <property type="term" value="C:cytoplasmic dynein complex"/>
    <property type="evidence" value="ECO:0007669"/>
    <property type="project" value="TreeGrafter"/>
</dbReference>
<dbReference type="Gene3D" id="3.30.740.10">
    <property type="entry name" value="Protein Inhibitor Of Neuronal Nitric Oxide Synthase"/>
    <property type="match status" value="1"/>
</dbReference>
<protein>
    <recommendedName>
        <fullName evidence="10">Dynein light chain</fullName>
    </recommendedName>
</protein>
<comment type="subcellular location">
    <subcellularLocation>
        <location evidence="2 10">Cytoplasm</location>
        <location evidence="2 10">Cytoskeleton</location>
    </subcellularLocation>
    <subcellularLocation>
        <location evidence="1">Nucleus</location>
    </subcellularLocation>
</comment>
<dbReference type="PhylomeDB" id="A0A0G4FDJ6"/>
<keyword evidence="12" id="KW-1185">Reference proteome</keyword>
<dbReference type="GO" id="GO:0015031">
    <property type="term" value="P:protein transport"/>
    <property type="evidence" value="ECO:0007669"/>
    <property type="project" value="UniProtKB-KW"/>
</dbReference>